<dbReference type="EMBL" id="MT631603">
    <property type="protein sequence ID" value="QNO55092.1"/>
    <property type="molecule type" value="Genomic_DNA"/>
</dbReference>
<organism evidence="3">
    <name type="scientific">Candidatus Methanophaga sp. ANME-1 ERB7</name>
    <dbReference type="NCBI Taxonomy" id="2759913"/>
    <lineage>
        <taxon>Archaea</taxon>
        <taxon>Methanobacteriati</taxon>
        <taxon>Methanobacteriota</taxon>
        <taxon>Stenosarchaea group</taxon>
        <taxon>Methanomicrobia</taxon>
        <taxon>Candidatus Methanophagales</taxon>
        <taxon>Candidatus Methanophagaceae</taxon>
        <taxon>Candidatus Methanophaga</taxon>
    </lineage>
</organism>
<dbReference type="AlphaFoldDB" id="A0A7G9Z4A8"/>
<accession>A0A7G9Z4A8</accession>
<keyword evidence="1" id="KW-1133">Transmembrane helix</keyword>
<feature type="transmembrane region" description="Helical" evidence="1">
    <location>
        <begin position="12"/>
        <end position="36"/>
    </location>
</feature>
<dbReference type="EMBL" id="MT631601">
    <property type="protein sequence ID" value="QNO55021.1"/>
    <property type="molecule type" value="Genomic_DNA"/>
</dbReference>
<reference evidence="3" key="1">
    <citation type="submission" date="2020-06" db="EMBL/GenBank/DDBJ databases">
        <title>Unique genomic features of the anaerobic methanotrophic archaea.</title>
        <authorList>
            <person name="Chadwick G.L."/>
            <person name="Skennerton C.T."/>
            <person name="Laso-Perez R."/>
            <person name="Leu A.O."/>
            <person name="Speth D.R."/>
            <person name="Yu H."/>
            <person name="Morgan-Lang C."/>
            <person name="Hatzenpichler R."/>
            <person name="Goudeau D."/>
            <person name="Malmstrom R."/>
            <person name="Brazelton W.J."/>
            <person name="Woyke T."/>
            <person name="Hallam S.J."/>
            <person name="Tyson G.W."/>
            <person name="Wegener G."/>
            <person name="Boetius A."/>
            <person name="Orphan V."/>
        </authorList>
    </citation>
    <scope>NUCLEOTIDE SEQUENCE</scope>
</reference>
<protein>
    <submittedName>
        <fullName evidence="3">Uncharacterized protein</fullName>
    </submittedName>
</protein>
<keyword evidence="1" id="KW-0812">Transmembrane</keyword>
<proteinExistence type="predicted"/>
<evidence type="ECO:0000313" key="3">
    <source>
        <dbReference type="EMBL" id="QNO55092.1"/>
    </source>
</evidence>
<evidence type="ECO:0000313" key="2">
    <source>
        <dbReference type="EMBL" id="QNO55021.1"/>
    </source>
</evidence>
<sequence length="248" mass="26767">MKNFGGIKNEKMIGVVVIVMALVMALLIAFSGAALASRTVTHTPETETLTTTTEIVCDGKVIEREKLAWECSSKNLDDVIKGSEKTGQIKYKEIMIGSGGDTEFTNNFKIDTGKTPNVVVTKSIGYTADPETESTISKLHHKEKVAMSLISSGSCVYVAAESSMSVTEVQATTETKAQMTRTPKLHYEIYAGGIEGPGSAAEGTISAGMSAFVEDKRQSKKLGSELKLSYKTTVDGSFEFYKVMDFKP</sequence>
<evidence type="ECO:0000256" key="1">
    <source>
        <dbReference type="SAM" id="Phobius"/>
    </source>
</evidence>
<name>A0A7G9Z4A8_9EURY</name>
<gene>
    <name evidence="2" type="ORF">FPOEFMDM_00006</name>
    <name evidence="3" type="ORF">MNNOGLJF_00006</name>
</gene>
<keyword evidence="1" id="KW-0472">Membrane</keyword>